<sequence>MSDDEKVNVKAEDATPSPKKTPKSGRKKKEAKRKVQTPASEASSSSKRSRKSAQSFEPVNFKEETVDKNSIEIPAGRGDKLQDISVIHTTINNMKSEDPVLRALHKFLLGGVGGCLGRGRTPNKLLKKQVLEFSGYLPEVIEGDEESEEAERIAEERMQDKTEALSLPLIKTFCDILYVNRGPENGKIASKPILIDRMLDFLAEPSEDGITVSKGKKRGPKPKDETAEDDDVEVSIDPEKAELKAVRKFFRAYLIIFNEDKRSVEHLTTLAEEKFGLDFDEDKKTELTSLLEKEIRVTEKRAKKALRMEKATKIVEARYKKAEEEENAKNKDAAADVPETVAKDVEEEAATAEAEVATAEATATTADEEMKDEVKEESAKE</sequence>
<feature type="region of interest" description="Disordered" evidence="1">
    <location>
        <begin position="1"/>
        <end position="61"/>
    </location>
</feature>
<reference evidence="2 3" key="1">
    <citation type="journal article" date="2021" name="Sci. Rep.">
        <title>The genome of the diatom Chaetoceros tenuissimus carries an ancient integrated fragment of an extant virus.</title>
        <authorList>
            <person name="Hongo Y."/>
            <person name="Kimura K."/>
            <person name="Takaki Y."/>
            <person name="Yoshida Y."/>
            <person name="Baba S."/>
            <person name="Kobayashi G."/>
            <person name="Nagasaki K."/>
            <person name="Hano T."/>
            <person name="Tomaru Y."/>
        </authorList>
    </citation>
    <scope>NUCLEOTIDE SEQUENCE [LARGE SCALE GENOMIC DNA]</scope>
    <source>
        <strain evidence="2 3">NIES-3715</strain>
    </source>
</reference>
<protein>
    <submittedName>
        <fullName evidence="2">Uncharacterized protein</fullName>
    </submittedName>
</protein>
<feature type="compositionally biased region" description="Basic and acidic residues" evidence="1">
    <location>
        <begin position="1"/>
        <end position="13"/>
    </location>
</feature>
<feature type="compositionally biased region" description="Basic and acidic residues" evidence="1">
    <location>
        <begin position="321"/>
        <end position="334"/>
    </location>
</feature>
<feature type="compositionally biased region" description="Basic and acidic residues" evidence="1">
    <location>
        <begin position="372"/>
        <end position="381"/>
    </location>
</feature>
<dbReference type="PANTHER" id="PTHR13468">
    <property type="entry name" value="DEK PROTEIN"/>
    <property type="match status" value="1"/>
</dbReference>
<dbReference type="AlphaFoldDB" id="A0AAD3DD04"/>
<dbReference type="GO" id="GO:2000779">
    <property type="term" value="P:regulation of double-strand break repair"/>
    <property type="evidence" value="ECO:0007669"/>
    <property type="project" value="TreeGrafter"/>
</dbReference>
<dbReference type="Proteomes" id="UP001054902">
    <property type="component" value="Unassembled WGS sequence"/>
</dbReference>
<gene>
    <name evidence="2" type="ORF">CTEN210_17586</name>
</gene>
<dbReference type="InterPro" id="IPR044198">
    <property type="entry name" value="DEK"/>
</dbReference>
<evidence type="ECO:0000313" key="2">
    <source>
        <dbReference type="EMBL" id="GFH61110.1"/>
    </source>
</evidence>
<evidence type="ECO:0000256" key="1">
    <source>
        <dbReference type="SAM" id="MobiDB-lite"/>
    </source>
</evidence>
<feature type="region of interest" description="Disordered" evidence="1">
    <location>
        <begin position="321"/>
        <end position="381"/>
    </location>
</feature>
<comment type="caution">
    <text evidence="2">The sequence shown here is derived from an EMBL/GenBank/DDBJ whole genome shotgun (WGS) entry which is preliminary data.</text>
</comment>
<name>A0AAD3DD04_9STRA</name>
<dbReference type="EMBL" id="BLLK01000071">
    <property type="protein sequence ID" value="GFH61110.1"/>
    <property type="molecule type" value="Genomic_DNA"/>
</dbReference>
<dbReference type="GO" id="GO:0003677">
    <property type="term" value="F:DNA binding"/>
    <property type="evidence" value="ECO:0007669"/>
    <property type="project" value="InterPro"/>
</dbReference>
<proteinExistence type="predicted"/>
<dbReference type="GO" id="GO:0042393">
    <property type="term" value="F:histone binding"/>
    <property type="evidence" value="ECO:0007669"/>
    <property type="project" value="TreeGrafter"/>
</dbReference>
<dbReference type="GO" id="GO:0006325">
    <property type="term" value="P:chromatin organization"/>
    <property type="evidence" value="ECO:0007669"/>
    <property type="project" value="InterPro"/>
</dbReference>
<dbReference type="PANTHER" id="PTHR13468:SF1">
    <property type="entry name" value="PROTEIN DEK"/>
    <property type="match status" value="1"/>
</dbReference>
<feature type="compositionally biased region" description="Low complexity" evidence="1">
    <location>
        <begin position="351"/>
        <end position="365"/>
    </location>
</feature>
<organism evidence="2 3">
    <name type="scientific">Chaetoceros tenuissimus</name>
    <dbReference type="NCBI Taxonomy" id="426638"/>
    <lineage>
        <taxon>Eukaryota</taxon>
        <taxon>Sar</taxon>
        <taxon>Stramenopiles</taxon>
        <taxon>Ochrophyta</taxon>
        <taxon>Bacillariophyta</taxon>
        <taxon>Coscinodiscophyceae</taxon>
        <taxon>Chaetocerotophycidae</taxon>
        <taxon>Chaetocerotales</taxon>
        <taxon>Chaetocerotaceae</taxon>
        <taxon>Chaetoceros</taxon>
    </lineage>
</organism>
<keyword evidence="3" id="KW-1185">Reference proteome</keyword>
<feature type="compositionally biased region" description="Basic residues" evidence="1">
    <location>
        <begin position="20"/>
        <end position="35"/>
    </location>
</feature>
<accession>A0AAD3DD04</accession>
<feature type="region of interest" description="Disordered" evidence="1">
    <location>
        <begin position="210"/>
        <end position="232"/>
    </location>
</feature>
<dbReference type="GO" id="GO:0005634">
    <property type="term" value="C:nucleus"/>
    <property type="evidence" value="ECO:0007669"/>
    <property type="project" value="TreeGrafter"/>
</dbReference>
<evidence type="ECO:0000313" key="3">
    <source>
        <dbReference type="Proteomes" id="UP001054902"/>
    </source>
</evidence>